<dbReference type="AlphaFoldDB" id="A0A383AKN5"/>
<dbReference type="EMBL" id="UINC01192887">
    <property type="protein sequence ID" value="SVE08244.1"/>
    <property type="molecule type" value="Genomic_DNA"/>
</dbReference>
<organism evidence="1">
    <name type="scientific">marine metagenome</name>
    <dbReference type="NCBI Taxonomy" id="408172"/>
    <lineage>
        <taxon>unclassified sequences</taxon>
        <taxon>metagenomes</taxon>
        <taxon>ecological metagenomes</taxon>
    </lineage>
</organism>
<accession>A0A383AKN5</accession>
<protein>
    <recommendedName>
        <fullName evidence="2">Glycosyltransferase subfamily 4-like N-terminal domain-containing protein</fullName>
    </recommendedName>
</protein>
<reference evidence="1" key="1">
    <citation type="submission" date="2018-05" db="EMBL/GenBank/DDBJ databases">
        <authorList>
            <person name="Lanie J.A."/>
            <person name="Ng W.-L."/>
            <person name="Kazmierczak K.M."/>
            <person name="Andrzejewski T.M."/>
            <person name="Davidsen T.M."/>
            <person name="Wayne K.J."/>
            <person name="Tettelin H."/>
            <person name="Glass J.I."/>
            <person name="Rusch D."/>
            <person name="Podicherti R."/>
            <person name="Tsui H.-C.T."/>
            <person name="Winkler M.E."/>
        </authorList>
    </citation>
    <scope>NUCLEOTIDE SEQUENCE</scope>
</reference>
<proteinExistence type="predicted"/>
<gene>
    <name evidence="1" type="ORF">METZ01_LOCUS461098</name>
</gene>
<evidence type="ECO:0000313" key="1">
    <source>
        <dbReference type="EMBL" id="SVE08244.1"/>
    </source>
</evidence>
<name>A0A383AKN5_9ZZZZ</name>
<feature type="non-terminal residue" evidence="1">
    <location>
        <position position="52"/>
    </location>
</feature>
<sequence>MSEIKFVTTFHKPGMVEYGQRFIDSFAERVDKNIHLVVYAEDCYPDNPDPLQ</sequence>
<evidence type="ECO:0008006" key="2">
    <source>
        <dbReference type="Google" id="ProtNLM"/>
    </source>
</evidence>